<dbReference type="Pfam" id="PF00731">
    <property type="entry name" value="AIRC"/>
    <property type="match status" value="1"/>
</dbReference>
<organism evidence="2 3">
    <name type="scientific">Clostridium fungisolvens</name>
    <dbReference type="NCBI Taxonomy" id="1604897"/>
    <lineage>
        <taxon>Bacteria</taxon>
        <taxon>Bacillati</taxon>
        <taxon>Bacillota</taxon>
        <taxon>Clostridia</taxon>
        <taxon>Eubacteriales</taxon>
        <taxon>Clostridiaceae</taxon>
        <taxon>Clostridium</taxon>
    </lineage>
</organism>
<sequence>MDKDDIKKLLEAVKNGGIEIERAVKEIEDLPFKDLGFAVIDNHRQIRTGYPEVIYCEGKTVEQVRNIIEFMLTKENNILATRASEEMFNAVKEICSEAKYNKLGRTITIKKREETLSESYIAIISAGTSDLPVVEEAYETALILGNKVEKIVDVGVAGIHRLFARLEVIRGAKVVIVIAGMEGALASVIGGLVDKPVIAVPTSVGYGANFGGFAALLSMLNSCANGISVVNIDNGFGAAYNASMINKL</sequence>
<evidence type="ECO:0000313" key="3">
    <source>
        <dbReference type="Proteomes" id="UP000580568"/>
    </source>
</evidence>
<name>A0A6V8SLL6_9CLOT</name>
<dbReference type="SUPFAM" id="SSF52255">
    <property type="entry name" value="N5-CAIR mutase (phosphoribosylaminoimidazole carboxylase, PurE)"/>
    <property type="match status" value="1"/>
</dbReference>
<protein>
    <submittedName>
        <fullName evidence="2">Pyridinium-3,5-biscarboxylic acid mononucleotide synthase</fullName>
    </submittedName>
</protein>
<dbReference type="InterPro" id="IPR000031">
    <property type="entry name" value="PurE_dom"/>
</dbReference>
<dbReference type="NCBIfam" id="NF033503">
    <property type="entry name" value="LarB"/>
    <property type="match status" value="1"/>
</dbReference>
<keyword evidence="3" id="KW-1185">Reference proteome</keyword>
<dbReference type="Proteomes" id="UP000580568">
    <property type="component" value="Unassembled WGS sequence"/>
</dbReference>
<dbReference type="InterPro" id="IPR039476">
    <property type="entry name" value="P2CMN_synthase_LarB"/>
</dbReference>
<dbReference type="EMBL" id="BLZR01000001">
    <property type="protein sequence ID" value="GFP76068.1"/>
    <property type="molecule type" value="Genomic_DNA"/>
</dbReference>
<dbReference type="Gene3D" id="3.40.50.1970">
    <property type="match status" value="1"/>
</dbReference>
<accession>A0A6V8SLL6</accession>
<gene>
    <name evidence="2" type="ORF">bsdtw1_02162</name>
</gene>
<proteinExistence type="predicted"/>
<dbReference type="GO" id="GO:0006189">
    <property type="term" value="P:'de novo' IMP biosynthetic process"/>
    <property type="evidence" value="ECO:0007669"/>
    <property type="project" value="InterPro"/>
</dbReference>
<dbReference type="SMART" id="SM01001">
    <property type="entry name" value="AIRC"/>
    <property type="match status" value="1"/>
</dbReference>
<dbReference type="PANTHER" id="PTHR43064">
    <property type="entry name" value="PHOSPHORIBOSYLAMINOIMIDAZOLE CARBOXYLASE-RELATED"/>
    <property type="match status" value="1"/>
</dbReference>
<feature type="domain" description="PurE" evidence="1">
    <location>
        <begin position="119"/>
        <end position="248"/>
    </location>
</feature>
<reference evidence="2 3" key="1">
    <citation type="submission" date="2020-07" db="EMBL/GenBank/DDBJ databases">
        <title>A new beta-1,3-glucan-decomposing anaerobic bacterium isolated from anoxic soil subjected to biological soil disinfestation.</title>
        <authorList>
            <person name="Ueki A."/>
            <person name="Tonouchi A."/>
        </authorList>
    </citation>
    <scope>NUCLEOTIDE SEQUENCE [LARGE SCALE GENOMIC DNA]</scope>
    <source>
        <strain evidence="2 3">TW1</strain>
    </source>
</reference>
<dbReference type="RefSeq" id="WP_183277524.1">
    <property type="nucleotide sequence ID" value="NZ_BLZR01000001.1"/>
</dbReference>
<evidence type="ECO:0000259" key="1">
    <source>
        <dbReference type="SMART" id="SM01001"/>
    </source>
</evidence>
<dbReference type="GO" id="GO:0016787">
    <property type="term" value="F:hydrolase activity"/>
    <property type="evidence" value="ECO:0007669"/>
    <property type="project" value="InterPro"/>
</dbReference>
<comment type="caution">
    <text evidence="2">The sequence shown here is derived from an EMBL/GenBank/DDBJ whole genome shotgun (WGS) entry which is preliminary data.</text>
</comment>
<dbReference type="PANTHER" id="PTHR43064:SF1">
    <property type="entry name" value="SLL1489 PROTEIN"/>
    <property type="match status" value="1"/>
</dbReference>
<evidence type="ECO:0000313" key="2">
    <source>
        <dbReference type="EMBL" id="GFP76068.1"/>
    </source>
</evidence>
<dbReference type="AlphaFoldDB" id="A0A6V8SLL6"/>